<evidence type="ECO:0000313" key="2">
    <source>
        <dbReference type="EMBL" id="AAW79406.1"/>
    </source>
</evidence>
<dbReference type="EMBL" id="AY826945">
    <property type="protein sequence ID" value="AAW79406.1"/>
    <property type="molecule type" value="mRNA"/>
</dbReference>
<dbReference type="AlphaFoldDB" id="Q5ENI7"/>
<reference evidence="2" key="1">
    <citation type="journal article" date="2005" name="J. Mol. Biol.">
        <title>Complex protein targeting to dinoflagellate plastids.</title>
        <authorList>
            <person name="Patron N.J."/>
            <person name="Waller R.F."/>
            <person name="Archibald J.M."/>
            <person name="Keeling P.J."/>
        </authorList>
    </citation>
    <scope>NUCLEOTIDE SEQUENCE</scope>
</reference>
<evidence type="ECO:0000256" key="1">
    <source>
        <dbReference type="SAM" id="SignalP"/>
    </source>
</evidence>
<feature type="signal peptide" evidence="1">
    <location>
        <begin position="1"/>
        <end position="28"/>
    </location>
</feature>
<keyword evidence="1" id="KW-0732">Signal</keyword>
<organism evidence="2">
    <name type="scientific">Kryptoperidinium triquetrum</name>
    <name type="common">Dinoflagellate</name>
    <name type="synonym">Heterocapsa triquetra</name>
    <dbReference type="NCBI Taxonomy" id="66468"/>
    <lineage>
        <taxon>Eukaryota</taxon>
        <taxon>Sar</taxon>
        <taxon>Alveolata</taxon>
        <taxon>Dinophyceae</taxon>
        <taxon>Peridiniales</taxon>
        <taxon>Kryptoperidiniaceae</taxon>
        <taxon>Kryptoperidinium</taxon>
    </lineage>
</organism>
<protein>
    <submittedName>
        <fullName evidence="2">Uncharacterized protein</fullName>
    </submittedName>
</protein>
<name>Q5ENI7_KRYTR</name>
<accession>Q5ENI7</accession>
<feature type="non-terminal residue" evidence="2">
    <location>
        <position position="215"/>
    </location>
</feature>
<sequence length="215" mass="22346">MTRAGPLPITVLLLVAAVLAAVLARVAGSPLQLFHAAGTPFAGRVAWQAVQQTVSGVAPRPLSLHPVLLGAQPTGRPSKAALEPVPAVVNTNPRRGFGLAAGAAAVACALLAARSHRAEAAARDAIAMAAQAGRKVPKPQEVELDTEAVVRYFGATALQWGLITGTLALLDQGNAYLTEVLAAPDWATKGFVIFFFLFTAVRSRVFSPLDNSRPT</sequence>
<proteinExistence type="evidence at transcript level"/>
<feature type="chain" id="PRO_5004255121" evidence="1">
    <location>
        <begin position="29"/>
        <end position="215"/>
    </location>
</feature>